<dbReference type="Gene3D" id="3.40.50.2300">
    <property type="match status" value="1"/>
</dbReference>
<protein>
    <submittedName>
        <fullName evidence="4">Response regulator</fullName>
    </submittedName>
</protein>
<dbReference type="EMBL" id="CP107941">
    <property type="protein sequence ID" value="WUI84381.1"/>
    <property type="molecule type" value="Genomic_DNA"/>
</dbReference>
<evidence type="ECO:0000313" key="5">
    <source>
        <dbReference type="Proteomes" id="UP001346877"/>
    </source>
</evidence>
<keyword evidence="2" id="KW-0472">Membrane</keyword>
<accession>A0ABZ1PJR7</accession>
<name>A0ABZ1PJR7_9ACTN</name>
<dbReference type="Pfam" id="PF00072">
    <property type="entry name" value="Response_reg"/>
    <property type="match status" value="1"/>
</dbReference>
<organism evidence="4 5">
    <name type="scientific">Micromonospora zamorensis</name>
    <dbReference type="NCBI Taxonomy" id="709883"/>
    <lineage>
        <taxon>Bacteria</taxon>
        <taxon>Bacillati</taxon>
        <taxon>Actinomycetota</taxon>
        <taxon>Actinomycetes</taxon>
        <taxon>Micromonosporales</taxon>
        <taxon>Micromonosporaceae</taxon>
        <taxon>Micromonospora</taxon>
    </lineage>
</organism>
<proteinExistence type="predicted"/>
<dbReference type="CDD" id="cd00156">
    <property type="entry name" value="REC"/>
    <property type="match status" value="1"/>
</dbReference>
<feature type="modified residue" description="4-aspartylphosphate" evidence="1">
    <location>
        <position position="146"/>
    </location>
</feature>
<gene>
    <name evidence="4" type="ORF">OG375_08720</name>
</gene>
<dbReference type="RefSeq" id="WP_328374381.1">
    <property type="nucleotide sequence ID" value="NZ_CP107941.1"/>
</dbReference>
<keyword evidence="2" id="KW-1133">Transmembrane helix</keyword>
<dbReference type="InterPro" id="IPR011006">
    <property type="entry name" value="CheY-like_superfamily"/>
</dbReference>
<evidence type="ECO:0000313" key="4">
    <source>
        <dbReference type="EMBL" id="WUI84381.1"/>
    </source>
</evidence>
<dbReference type="InterPro" id="IPR001789">
    <property type="entry name" value="Sig_transdc_resp-reg_receiver"/>
</dbReference>
<evidence type="ECO:0000259" key="3">
    <source>
        <dbReference type="PROSITE" id="PS50110"/>
    </source>
</evidence>
<reference evidence="4 5" key="1">
    <citation type="submission" date="2022-10" db="EMBL/GenBank/DDBJ databases">
        <title>The complete genomes of actinobacterial strains from the NBC collection.</title>
        <authorList>
            <person name="Joergensen T.S."/>
            <person name="Alvarez Arevalo M."/>
            <person name="Sterndorff E.B."/>
            <person name="Faurdal D."/>
            <person name="Vuksanovic O."/>
            <person name="Mourched A.-S."/>
            <person name="Charusanti P."/>
            <person name="Shaw S."/>
            <person name="Blin K."/>
            <person name="Weber T."/>
        </authorList>
    </citation>
    <scope>NUCLEOTIDE SEQUENCE [LARGE SCALE GENOMIC DNA]</scope>
    <source>
        <strain evidence="4 5">NBC_00396</strain>
    </source>
</reference>
<keyword evidence="5" id="KW-1185">Reference proteome</keyword>
<sequence>MSESAVTKLIGIVPGVLWVVFATVVFCVLRPAIVAQLHRMQSLRTPFGEADFATNMTLIGEAAAQSQAQTGVSVTIRARRAAVSRLDHAADIVRGGRILWVDDHPEWNRAMVQLCERVGMTVDTARSTDEALGILCPHGYDLVITDMRRGDDGQAGESLADEMERRALDIPIIVYAGHFDPRAGVHPAFFAYTTGVDGLVHYIVDVMERVRFSEAV</sequence>
<dbReference type="SUPFAM" id="SSF52172">
    <property type="entry name" value="CheY-like"/>
    <property type="match status" value="1"/>
</dbReference>
<dbReference type="Proteomes" id="UP001346877">
    <property type="component" value="Chromosome"/>
</dbReference>
<evidence type="ECO:0000256" key="2">
    <source>
        <dbReference type="SAM" id="Phobius"/>
    </source>
</evidence>
<feature type="transmembrane region" description="Helical" evidence="2">
    <location>
        <begin position="12"/>
        <end position="33"/>
    </location>
</feature>
<keyword evidence="2" id="KW-0812">Transmembrane</keyword>
<evidence type="ECO:0000256" key="1">
    <source>
        <dbReference type="PROSITE-ProRule" id="PRU00169"/>
    </source>
</evidence>
<dbReference type="PROSITE" id="PS50110">
    <property type="entry name" value="RESPONSE_REGULATORY"/>
    <property type="match status" value="1"/>
</dbReference>
<feature type="domain" description="Response regulatory" evidence="3">
    <location>
        <begin position="97"/>
        <end position="207"/>
    </location>
</feature>
<keyword evidence="1" id="KW-0597">Phosphoprotein</keyword>